<comment type="subunit">
    <text evidence="5">Interacts with RPA1 and RPA2.</text>
</comment>
<keyword evidence="8" id="KW-0963">Cytoplasm</keyword>
<evidence type="ECO:0000256" key="12">
    <source>
        <dbReference type="ARBA" id="ARBA00022801"/>
    </source>
</evidence>
<name>A0AAV2MBV4_KNICA</name>
<dbReference type="Proteomes" id="UP001497482">
    <property type="component" value="Chromosome 7"/>
</dbReference>
<evidence type="ECO:0000256" key="4">
    <source>
        <dbReference type="ARBA" id="ARBA00010469"/>
    </source>
</evidence>
<accession>A0AAV2MBV4</accession>
<evidence type="ECO:0000313" key="20">
    <source>
        <dbReference type="EMBL" id="CAL1610827.1"/>
    </source>
</evidence>
<evidence type="ECO:0000256" key="17">
    <source>
        <dbReference type="ARBA" id="ARBA00031481"/>
    </source>
</evidence>
<dbReference type="InterPro" id="IPR013087">
    <property type="entry name" value="Znf_C2H2_type"/>
</dbReference>
<protein>
    <recommendedName>
        <fullName evidence="7">Zinc finger-containing ubiquitin peptidase 1</fullName>
        <ecNumber evidence="6">3.4.19.12</ecNumber>
    </recommendedName>
    <alternativeName>
        <fullName evidence="17">Lys-63-specific deubiquitinase ZUFSP</fullName>
    </alternativeName>
    <alternativeName>
        <fullName evidence="16">Zinc finger with UFM1-specific peptidase domain protein</fullName>
    </alternativeName>
</protein>
<keyword evidence="15" id="KW-0539">Nucleus</keyword>
<gene>
    <name evidence="20" type="ORF">KC01_LOCUS37367</name>
</gene>
<evidence type="ECO:0000256" key="7">
    <source>
        <dbReference type="ARBA" id="ARBA00021993"/>
    </source>
</evidence>
<evidence type="ECO:0000256" key="6">
    <source>
        <dbReference type="ARBA" id="ARBA00012759"/>
    </source>
</evidence>
<sequence length="430" mass="48418">MCSPLEERLLSCPMCSCVCNDAFSLQEHVELHLDQTTQGGSQFQCPLCSVVCSDSCSLQEHVDLHLEPGAAVNVFSASPGSDLKLARRLQEEEDQRRKQEESRIEKEQFKKLQKQFGLDGSGGYRKQMEQRMERAVARGLMEPAEFHSKRAEMMEVLASGQDDGRTRTQGVLKALSEHYQTEARDCVHVWLCADTDHFCSSEGDRGWGCGYRNFQMLLSSLLRLEQYATVLPDMAVPSIPRLQRLMEEAWAEGLDPQGATHFSHKLQGTRAWIGATEIYSLLTSLRVRARIVDFHQPSGPGDTHPRLFDWVRQYFSRGQNSSRAPPRIINTKLPPLYLQHQGHSRTVVGLEQRRSGGLCLLILDPGSSSSDLRRVLSPNSRSAALRQMRKFPSGLKHTQYQLVAAEGVLSEQDKLTSILNSKTLRAERIP</sequence>
<evidence type="ECO:0000259" key="19">
    <source>
        <dbReference type="PROSITE" id="PS00028"/>
    </source>
</evidence>
<organism evidence="20 21">
    <name type="scientific">Knipowitschia caucasica</name>
    <name type="common">Caucasian dwarf goby</name>
    <name type="synonym">Pomatoschistus caucasicus</name>
    <dbReference type="NCBI Taxonomy" id="637954"/>
    <lineage>
        <taxon>Eukaryota</taxon>
        <taxon>Metazoa</taxon>
        <taxon>Chordata</taxon>
        <taxon>Craniata</taxon>
        <taxon>Vertebrata</taxon>
        <taxon>Euteleostomi</taxon>
        <taxon>Actinopterygii</taxon>
        <taxon>Neopterygii</taxon>
        <taxon>Teleostei</taxon>
        <taxon>Neoteleostei</taxon>
        <taxon>Acanthomorphata</taxon>
        <taxon>Gobiaria</taxon>
        <taxon>Gobiiformes</taxon>
        <taxon>Gobioidei</taxon>
        <taxon>Gobiidae</taxon>
        <taxon>Gobiinae</taxon>
        <taxon>Knipowitschia</taxon>
    </lineage>
</organism>
<dbReference type="AlphaFoldDB" id="A0AAV2MBV4"/>
<dbReference type="EC" id="3.4.19.12" evidence="6"/>
<dbReference type="Gene3D" id="3.90.70.130">
    <property type="match status" value="1"/>
</dbReference>
<evidence type="ECO:0000256" key="5">
    <source>
        <dbReference type="ARBA" id="ARBA00011274"/>
    </source>
</evidence>
<evidence type="ECO:0000313" key="21">
    <source>
        <dbReference type="Proteomes" id="UP001497482"/>
    </source>
</evidence>
<evidence type="ECO:0000256" key="14">
    <source>
        <dbReference type="ARBA" id="ARBA00022990"/>
    </source>
</evidence>
<dbReference type="PROSITE" id="PS00028">
    <property type="entry name" value="ZINC_FINGER_C2H2_1"/>
    <property type="match status" value="2"/>
</dbReference>
<evidence type="ECO:0000256" key="9">
    <source>
        <dbReference type="ARBA" id="ARBA00022723"/>
    </source>
</evidence>
<comment type="catalytic activity">
    <reaction evidence="1">
        <text>Thiol-dependent hydrolysis of ester, thioester, amide, peptide and isopeptide bonds formed by the C-terminal Gly of ubiquitin (a 76-residue protein attached to proteins as an intracellular targeting signal).</text>
        <dbReference type="EC" id="3.4.19.12"/>
    </reaction>
</comment>
<keyword evidence="9" id="KW-0479">Metal-binding</keyword>
<evidence type="ECO:0000256" key="18">
    <source>
        <dbReference type="ARBA" id="ARBA00045669"/>
    </source>
</evidence>
<evidence type="ECO:0000256" key="8">
    <source>
        <dbReference type="ARBA" id="ARBA00022490"/>
    </source>
</evidence>
<dbReference type="GO" id="GO:0004843">
    <property type="term" value="F:cysteine-type deubiquitinase activity"/>
    <property type="evidence" value="ECO:0007669"/>
    <property type="project" value="UniProtKB-EC"/>
</dbReference>
<proteinExistence type="inferred from homology"/>
<comment type="subcellular location">
    <subcellularLocation>
        <location evidence="3">Cytoplasm</location>
    </subcellularLocation>
    <subcellularLocation>
        <location evidence="2">Nucleus</location>
    </subcellularLocation>
</comment>
<evidence type="ECO:0000256" key="11">
    <source>
        <dbReference type="ARBA" id="ARBA00022771"/>
    </source>
</evidence>
<dbReference type="GO" id="GO:0005634">
    <property type="term" value="C:nucleus"/>
    <property type="evidence" value="ECO:0007669"/>
    <property type="project" value="UniProtKB-SubCell"/>
</dbReference>
<dbReference type="EMBL" id="OZ035829">
    <property type="protein sequence ID" value="CAL1610827.1"/>
    <property type="molecule type" value="Genomic_DNA"/>
</dbReference>
<keyword evidence="10" id="KW-0677">Repeat</keyword>
<dbReference type="Pfam" id="PF07910">
    <property type="entry name" value="Peptidase_C78"/>
    <property type="match status" value="1"/>
</dbReference>
<keyword evidence="12" id="KW-0378">Hydrolase</keyword>
<evidence type="ECO:0000256" key="16">
    <source>
        <dbReference type="ARBA" id="ARBA00029662"/>
    </source>
</evidence>
<evidence type="ECO:0000256" key="3">
    <source>
        <dbReference type="ARBA" id="ARBA00004496"/>
    </source>
</evidence>
<feature type="domain" description="C2H2-type" evidence="19">
    <location>
        <begin position="45"/>
        <end position="65"/>
    </location>
</feature>
<dbReference type="GO" id="GO:0005737">
    <property type="term" value="C:cytoplasm"/>
    <property type="evidence" value="ECO:0007669"/>
    <property type="project" value="UniProtKB-SubCell"/>
</dbReference>
<dbReference type="InterPro" id="IPR012462">
    <property type="entry name" value="UFSP1/2_DUB_cat"/>
</dbReference>
<dbReference type="GO" id="GO:0008270">
    <property type="term" value="F:zinc ion binding"/>
    <property type="evidence" value="ECO:0007669"/>
    <property type="project" value="UniProtKB-KW"/>
</dbReference>
<dbReference type="Gene3D" id="3.30.160.60">
    <property type="entry name" value="Classic Zinc Finger"/>
    <property type="match status" value="1"/>
</dbReference>
<evidence type="ECO:0000256" key="1">
    <source>
        <dbReference type="ARBA" id="ARBA00000707"/>
    </source>
</evidence>
<keyword evidence="21" id="KW-1185">Reference proteome</keyword>
<comment type="similarity">
    <text evidence="4">Belongs to the peptidase C78 family. ZUFSP subfamily.</text>
</comment>
<comment type="function">
    <text evidence="18">Deubiquitinase with endodeubiquitinase activity that specifically interacts with and cleaves 'Lys-63'-linked long polyubiquitin chains. Shows only weak activity against 'Lys-11' and 'Lys-48'-linked chains. Plays an important role in genome stability pathways, functioning to prevent spontaneous DNA damage and also promote cellular survival in response to exogenous DNA damage. Modulates the ubiquitination status of replication protein A (RPA) complex proteins in response to replication stress.</text>
</comment>
<dbReference type="SMART" id="SM00355">
    <property type="entry name" value="ZnF_C2H2"/>
    <property type="match status" value="2"/>
</dbReference>
<dbReference type="FunFam" id="3.90.70.130:FF:000002">
    <property type="entry name" value="Zinc finger containing ubiquitin peptidase 1"/>
    <property type="match status" value="1"/>
</dbReference>
<evidence type="ECO:0000256" key="10">
    <source>
        <dbReference type="ARBA" id="ARBA00022737"/>
    </source>
</evidence>
<keyword evidence="13" id="KW-0862">Zinc</keyword>
<evidence type="ECO:0000256" key="2">
    <source>
        <dbReference type="ARBA" id="ARBA00004123"/>
    </source>
</evidence>
<feature type="domain" description="C2H2-type" evidence="19">
    <location>
        <begin position="12"/>
        <end position="32"/>
    </location>
</feature>
<dbReference type="GO" id="GO:0071567">
    <property type="term" value="F:deUFMylase activity"/>
    <property type="evidence" value="ECO:0007669"/>
    <property type="project" value="UniProtKB-ARBA"/>
</dbReference>
<dbReference type="PANTHER" id="PTHR48153:SF4">
    <property type="entry name" value="UBIQUITIN CARBOXYL-TERMINAL HYDROLASE MUG105"/>
    <property type="match status" value="1"/>
</dbReference>
<reference evidence="20 21" key="1">
    <citation type="submission" date="2024-04" db="EMBL/GenBank/DDBJ databases">
        <authorList>
            <person name="Waldvogel A.-M."/>
            <person name="Schoenle A."/>
        </authorList>
    </citation>
    <scope>NUCLEOTIDE SEQUENCE [LARGE SCALE GENOMIC DNA]</scope>
</reference>
<keyword evidence="11" id="KW-0863">Zinc-finger</keyword>
<evidence type="ECO:0000256" key="15">
    <source>
        <dbReference type="ARBA" id="ARBA00023242"/>
    </source>
</evidence>
<keyword evidence="14" id="KW-0007">Acetylation</keyword>
<evidence type="ECO:0000256" key="13">
    <source>
        <dbReference type="ARBA" id="ARBA00022833"/>
    </source>
</evidence>
<dbReference type="PANTHER" id="PTHR48153">
    <property type="entry name" value="UFM1-SPECIFIC PROTEASE 2"/>
    <property type="match status" value="1"/>
</dbReference>